<dbReference type="AlphaFoldDB" id="A0A5D4SZF3"/>
<reference evidence="1 2" key="1">
    <citation type="submission" date="2019-08" db="EMBL/GenBank/DDBJ databases">
        <title>Bacillus genomes from the desert of Cuatro Cienegas, Coahuila.</title>
        <authorList>
            <person name="Olmedo-Alvarez G."/>
        </authorList>
    </citation>
    <scope>NUCLEOTIDE SEQUENCE [LARGE SCALE GENOMIC DNA]</scope>
    <source>
        <strain evidence="1 2">CH28_1T</strain>
    </source>
</reference>
<accession>A0A5D4SZF3</accession>
<comment type="caution">
    <text evidence="1">The sequence shown here is derived from an EMBL/GenBank/DDBJ whole genome shotgun (WGS) entry which is preliminary data.</text>
</comment>
<dbReference type="Proteomes" id="UP000322524">
    <property type="component" value="Unassembled WGS sequence"/>
</dbReference>
<protein>
    <submittedName>
        <fullName evidence="1">Uncharacterized protein</fullName>
    </submittedName>
</protein>
<evidence type="ECO:0000313" key="1">
    <source>
        <dbReference type="EMBL" id="TYS68830.1"/>
    </source>
</evidence>
<organism evidence="1 2">
    <name type="scientific">Sutcliffiella horikoshii</name>
    <dbReference type="NCBI Taxonomy" id="79883"/>
    <lineage>
        <taxon>Bacteria</taxon>
        <taxon>Bacillati</taxon>
        <taxon>Bacillota</taxon>
        <taxon>Bacilli</taxon>
        <taxon>Bacillales</taxon>
        <taxon>Bacillaceae</taxon>
        <taxon>Sutcliffiella</taxon>
    </lineage>
</organism>
<dbReference type="EMBL" id="VTEV01000003">
    <property type="protein sequence ID" value="TYS68830.1"/>
    <property type="molecule type" value="Genomic_DNA"/>
</dbReference>
<proteinExistence type="predicted"/>
<evidence type="ECO:0000313" key="2">
    <source>
        <dbReference type="Proteomes" id="UP000322524"/>
    </source>
</evidence>
<name>A0A5D4SZF3_9BACI</name>
<dbReference type="RefSeq" id="WP_148987683.1">
    <property type="nucleotide sequence ID" value="NZ_VTEV01000003.1"/>
</dbReference>
<gene>
    <name evidence="1" type="ORF">FZC76_07785</name>
</gene>
<sequence>MKKLFKATTKIDGNGSFEILNKIPENTGAYGLTVEGTIEIVNLTVGESVSISVDQKEVFVANADGKHSFKFTTKPFPLHERTFEIGYSVTNAGTADVVLELIAH</sequence>